<dbReference type="EMBL" id="CP065856">
    <property type="protein sequence ID" value="QPV64236.1"/>
    <property type="molecule type" value="Genomic_DNA"/>
</dbReference>
<dbReference type="KEGG" id="hlt:I7X12_06345"/>
<dbReference type="Proteomes" id="UP000595001">
    <property type="component" value="Chromosome"/>
</dbReference>
<dbReference type="AlphaFoldDB" id="A0A7T3G0Q8"/>
<organism evidence="2 3">
    <name type="scientific">Halosimplex litoreum</name>
    <dbReference type="NCBI Taxonomy" id="1198301"/>
    <lineage>
        <taxon>Archaea</taxon>
        <taxon>Methanobacteriati</taxon>
        <taxon>Methanobacteriota</taxon>
        <taxon>Stenosarchaea group</taxon>
        <taxon>Halobacteria</taxon>
        <taxon>Halobacteriales</taxon>
        <taxon>Haloarculaceae</taxon>
        <taxon>Halosimplex</taxon>
    </lineage>
</organism>
<gene>
    <name evidence="2" type="ORF">I7X12_06345</name>
</gene>
<feature type="transmembrane region" description="Helical" evidence="1">
    <location>
        <begin position="26"/>
        <end position="44"/>
    </location>
</feature>
<dbReference type="OrthoDB" id="384782at2157"/>
<protein>
    <submittedName>
        <fullName evidence="2">Uncharacterized protein</fullName>
    </submittedName>
</protein>
<dbReference type="RefSeq" id="WP_198063009.1">
    <property type="nucleotide sequence ID" value="NZ_CP065856.1"/>
</dbReference>
<name>A0A7T3G0Q8_9EURY</name>
<accession>A0A7T3G0Q8</accession>
<evidence type="ECO:0000313" key="3">
    <source>
        <dbReference type="Proteomes" id="UP000595001"/>
    </source>
</evidence>
<keyword evidence="1" id="KW-1133">Transmembrane helix</keyword>
<sequence length="109" mass="11710">MRHQLPGARAGTADPRRWYLRAYGRAVGAVLLALSILFAVFLRVGPDPVWPNPAGTPEALAARYGFVVVQPYQSQFLEFLVSRLTSPLVGGPLLAAGVVTLALVARNRA</sequence>
<evidence type="ECO:0000313" key="2">
    <source>
        <dbReference type="EMBL" id="QPV64236.1"/>
    </source>
</evidence>
<keyword evidence="3" id="KW-1185">Reference proteome</keyword>
<dbReference type="GeneID" id="60588096"/>
<keyword evidence="1" id="KW-0472">Membrane</keyword>
<proteinExistence type="predicted"/>
<evidence type="ECO:0000256" key="1">
    <source>
        <dbReference type="SAM" id="Phobius"/>
    </source>
</evidence>
<keyword evidence="1" id="KW-0812">Transmembrane</keyword>
<feature type="transmembrane region" description="Helical" evidence="1">
    <location>
        <begin position="84"/>
        <end position="105"/>
    </location>
</feature>
<reference evidence="2 3" key="1">
    <citation type="submission" date="2020-12" db="EMBL/GenBank/DDBJ databases">
        <title>Halosimplex halophilum sp. nov. and Halosimplex salinum sp. nov., two new members of the genus Halosimplex.</title>
        <authorList>
            <person name="Cui H.L."/>
        </authorList>
    </citation>
    <scope>NUCLEOTIDE SEQUENCE [LARGE SCALE GENOMIC DNA]</scope>
    <source>
        <strain evidence="2 3">YGH94</strain>
    </source>
</reference>